<dbReference type="EMBL" id="JRLX01000028">
    <property type="protein sequence ID" value="KGO85065.1"/>
    <property type="molecule type" value="Genomic_DNA"/>
</dbReference>
<dbReference type="Gene3D" id="3.40.50.1820">
    <property type="entry name" value="alpha/beta hydrolase"/>
    <property type="match status" value="1"/>
</dbReference>
<dbReference type="eggNOG" id="COG2267">
    <property type="taxonomic scope" value="Bacteria"/>
</dbReference>
<evidence type="ECO:0000259" key="1">
    <source>
        <dbReference type="Pfam" id="PF00561"/>
    </source>
</evidence>
<dbReference type="RefSeq" id="WP_035642980.1">
    <property type="nucleotide sequence ID" value="NZ_JRLX01000028.1"/>
</dbReference>
<dbReference type="PANTHER" id="PTHR46438">
    <property type="entry name" value="ALPHA/BETA-HYDROLASES SUPERFAMILY PROTEIN"/>
    <property type="match status" value="1"/>
</dbReference>
<dbReference type="GO" id="GO:0016787">
    <property type="term" value="F:hydrolase activity"/>
    <property type="evidence" value="ECO:0007669"/>
    <property type="project" value="UniProtKB-KW"/>
</dbReference>
<dbReference type="Proteomes" id="UP000030152">
    <property type="component" value="Unassembled WGS sequence"/>
</dbReference>
<dbReference type="PANTHER" id="PTHR46438:SF11">
    <property type="entry name" value="LIPASE-RELATED"/>
    <property type="match status" value="1"/>
</dbReference>
<sequence>MQKIIKFIVAKLLGLYINILSYTRPAKASRLAYKFFSEPRSGRLIKDQLPDILKEAETEIITHKDSVFQTYTWKGTTDCKVILVHGWESNASRWKLFITYLKKAGCTIIAIDGPAHGLSSGTEFTIPRYAEFIDIIVQREQPQYMVGHSLGGSTVLYYQSHFPNVSLQKLVIMGAPCDFTMVVDNYIGLLSLNRNVFTLLNKHFLDNLNIKTEEFSGRLFASKIKVEGLVAHDEDDTTVAYSEGKKIADAWPQSQFISTKGLGHSMHSDELYTKIYSFLFD</sequence>
<accession>A0A0A2M9U9</accession>
<comment type="caution">
    <text evidence="2">The sequence shown here is derived from an EMBL/GenBank/DDBJ whole genome shotgun (WGS) entry which is preliminary data.</text>
</comment>
<dbReference type="InterPro" id="IPR029058">
    <property type="entry name" value="AB_hydrolase_fold"/>
</dbReference>
<evidence type="ECO:0000313" key="2">
    <source>
        <dbReference type="EMBL" id="KGO85065.1"/>
    </source>
</evidence>
<keyword evidence="2" id="KW-0378">Hydrolase</keyword>
<keyword evidence="3" id="KW-1185">Reference proteome</keyword>
<organism evidence="2 3">
    <name type="scientific">Flavobacterium rivuli WB 3.3-2 = DSM 21788</name>
    <dbReference type="NCBI Taxonomy" id="1121895"/>
    <lineage>
        <taxon>Bacteria</taxon>
        <taxon>Pseudomonadati</taxon>
        <taxon>Bacteroidota</taxon>
        <taxon>Flavobacteriia</taxon>
        <taxon>Flavobacteriales</taxon>
        <taxon>Flavobacteriaceae</taxon>
        <taxon>Flavobacterium</taxon>
    </lineage>
</organism>
<protein>
    <submittedName>
        <fullName evidence="2">Alpha/beta hydrolase</fullName>
    </submittedName>
</protein>
<reference evidence="2 3" key="1">
    <citation type="submission" date="2013-09" db="EMBL/GenBank/DDBJ databases">
        <authorList>
            <person name="Zeng Z."/>
            <person name="Chen C."/>
        </authorList>
    </citation>
    <scope>NUCLEOTIDE SEQUENCE [LARGE SCALE GENOMIC DNA]</scope>
    <source>
        <strain evidence="2 3">WB 3.3-2</strain>
    </source>
</reference>
<evidence type="ECO:0000313" key="3">
    <source>
        <dbReference type="Proteomes" id="UP000030152"/>
    </source>
</evidence>
<feature type="domain" description="AB hydrolase-1" evidence="1">
    <location>
        <begin position="81"/>
        <end position="178"/>
    </location>
</feature>
<dbReference type="Pfam" id="PF00561">
    <property type="entry name" value="Abhydrolase_1"/>
    <property type="match status" value="1"/>
</dbReference>
<proteinExistence type="predicted"/>
<name>A0A0A2M9U9_9FLAO</name>
<dbReference type="AlphaFoldDB" id="A0A0A2M9U9"/>
<dbReference type="OrthoDB" id="9785847at2"/>
<dbReference type="STRING" id="1121895.GCA_000378485_00908"/>
<dbReference type="InterPro" id="IPR000073">
    <property type="entry name" value="AB_hydrolase_1"/>
</dbReference>
<gene>
    <name evidence="2" type="ORF">Q765_18150</name>
</gene>
<dbReference type="SUPFAM" id="SSF53474">
    <property type="entry name" value="alpha/beta-Hydrolases"/>
    <property type="match status" value="1"/>
</dbReference>